<dbReference type="Gene3D" id="3.40.50.300">
    <property type="entry name" value="P-loop containing nucleotide triphosphate hydrolases"/>
    <property type="match status" value="1"/>
</dbReference>
<name>A0ABP5NAD5_9MICC</name>
<comment type="caution">
    <text evidence="3">The sequence shown here is derived from an EMBL/GenBank/DDBJ whole genome shotgun (WGS) entry which is preliminary data.</text>
</comment>
<feature type="compositionally biased region" description="Low complexity" evidence="1">
    <location>
        <begin position="25"/>
        <end position="41"/>
    </location>
</feature>
<evidence type="ECO:0000313" key="4">
    <source>
        <dbReference type="Proteomes" id="UP001500432"/>
    </source>
</evidence>
<organism evidence="3 4">
    <name type="scientific">Sinomonas flava</name>
    <dbReference type="NCBI Taxonomy" id="496857"/>
    <lineage>
        <taxon>Bacteria</taxon>
        <taxon>Bacillati</taxon>
        <taxon>Actinomycetota</taxon>
        <taxon>Actinomycetes</taxon>
        <taxon>Micrococcales</taxon>
        <taxon>Micrococcaceae</taxon>
        <taxon>Sinomonas</taxon>
    </lineage>
</organism>
<keyword evidence="4" id="KW-1185">Reference proteome</keyword>
<dbReference type="EMBL" id="BAAAQW010000002">
    <property type="protein sequence ID" value="GAA2196606.1"/>
    <property type="molecule type" value="Genomic_DNA"/>
</dbReference>
<gene>
    <name evidence="3" type="ORF">GCM10009849_02300</name>
</gene>
<protein>
    <submittedName>
        <fullName evidence="3">MinD/ParA family protein</fullName>
    </submittedName>
</protein>
<feature type="region of interest" description="Disordered" evidence="1">
    <location>
        <begin position="119"/>
        <end position="169"/>
    </location>
</feature>
<sequence>MTEPSKPQTAERAETPAEDDAQPSTGAPTADARPTADAQPTPDDDSMRGGEPAPVDVVTVADAQDRTSAESLTALTALTTAPAAVAVPPVPTQPPGQRDDQERATATAAWLAEHPLVTAGPAPAAPEDLAPGFVPTGSQDEAAEPEQPAQVSERRARAEGPELATSLTSDRLVTRTAAPPASGWRRWLYYATLGSVNVGDSDAVRLQRALERRIAVRLGDETRYVPILSRKGGVGKTTVTTLLGMALADLREDRVIAMDANPDRGTLSDRNPGRATHTARQLVKDRFEVNSFTQLSTYTAREGSRLDVLASDSDPMVAHAFNDADYRAVTDILGRYYSIVLTDSGTGMVHSVMQGTLEKADAVVLVSGGSVDEARLASETLSWLEAHGRDDLVQKAIVVVNMSAGDGTRVNVDEIEDHFRTRVRDVVRIPHDRHLAEGSQVDFAKLRPATREAAVELAALVVERLAAE</sequence>
<dbReference type="RefSeq" id="WP_344297694.1">
    <property type="nucleotide sequence ID" value="NZ_BAAAQW010000002.1"/>
</dbReference>
<accession>A0ABP5NAD5</accession>
<dbReference type="Proteomes" id="UP001500432">
    <property type="component" value="Unassembled WGS sequence"/>
</dbReference>
<feature type="domain" description="CobQ/CobB/MinD/ParA nucleotide binding" evidence="2">
    <location>
        <begin position="227"/>
        <end position="437"/>
    </location>
</feature>
<proteinExistence type="predicted"/>
<dbReference type="InterPro" id="IPR027417">
    <property type="entry name" value="P-loop_NTPase"/>
</dbReference>
<evidence type="ECO:0000259" key="2">
    <source>
        <dbReference type="Pfam" id="PF01656"/>
    </source>
</evidence>
<dbReference type="PANTHER" id="PTHR43384">
    <property type="entry name" value="SEPTUM SITE-DETERMINING PROTEIN MIND HOMOLOG, CHLOROPLASTIC-RELATED"/>
    <property type="match status" value="1"/>
</dbReference>
<evidence type="ECO:0000313" key="3">
    <source>
        <dbReference type="EMBL" id="GAA2196606.1"/>
    </source>
</evidence>
<dbReference type="InterPro" id="IPR050625">
    <property type="entry name" value="ParA/MinD_ATPase"/>
</dbReference>
<feature type="compositionally biased region" description="Low complexity" evidence="1">
    <location>
        <begin position="52"/>
        <end position="62"/>
    </location>
</feature>
<dbReference type="InterPro" id="IPR002586">
    <property type="entry name" value="CobQ/CobB/MinD/ParA_Nub-bd_dom"/>
</dbReference>
<feature type="region of interest" description="Disordered" evidence="1">
    <location>
        <begin position="80"/>
        <end position="104"/>
    </location>
</feature>
<evidence type="ECO:0000256" key="1">
    <source>
        <dbReference type="SAM" id="MobiDB-lite"/>
    </source>
</evidence>
<reference evidence="4" key="1">
    <citation type="journal article" date="2019" name="Int. J. Syst. Evol. Microbiol.">
        <title>The Global Catalogue of Microorganisms (GCM) 10K type strain sequencing project: providing services to taxonomists for standard genome sequencing and annotation.</title>
        <authorList>
            <consortium name="The Broad Institute Genomics Platform"/>
            <consortium name="The Broad Institute Genome Sequencing Center for Infectious Disease"/>
            <person name="Wu L."/>
            <person name="Ma J."/>
        </authorList>
    </citation>
    <scope>NUCLEOTIDE SEQUENCE [LARGE SCALE GENOMIC DNA]</scope>
    <source>
        <strain evidence="4">JCM 16034</strain>
    </source>
</reference>
<dbReference type="Pfam" id="PF01656">
    <property type="entry name" value="CbiA"/>
    <property type="match status" value="1"/>
</dbReference>
<dbReference type="PANTHER" id="PTHR43384:SF14">
    <property type="entry name" value="ESX-1 SECRETION-ASSOCIATED PROTEIN ESPI"/>
    <property type="match status" value="1"/>
</dbReference>
<feature type="region of interest" description="Disordered" evidence="1">
    <location>
        <begin position="1"/>
        <end position="64"/>
    </location>
</feature>
<dbReference type="SUPFAM" id="SSF52540">
    <property type="entry name" value="P-loop containing nucleoside triphosphate hydrolases"/>
    <property type="match status" value="1"/>
</dbReference>